<name>A0ABU8ZIA8_ACIJU</name>
<keyword evidence="2" id="KW-1185">Reference proteome</keyword>
<evidence type="ECO:0000313" key="1">
    <source>
        <dbReference type="EMBL" id="MEK0253329.1"/>
    </source>
</evidence>
<evidence type="ECO:0008006" key="3">
    <source>
        <dbReference type="Google" id="ProtNLM"/>
    </source>
</evidence>
<proteinExistence type="predicted"/>
<accession>A0ABU8ZIA8</accession>
<reference evidence="1 2" key="1">
    <citation type="submission" date="2024-03" db="EMBL/GenBank/DDBJ databases">
        <title>Cross-transmission of Acinetobacter junii carrying blaOXA-58 in a neonatal intensive care unit.</title>
        <authorList>
            <person name="Bour M."/>
            <person name="Potron A."/>
            <person name="Lecointe D."/>
        </authorList>
    </citation>
    <scope>NUCLEOTIDE SEQUENCE [LARGE SCALE GENOMIC DNA]</scope>
    <source>
        <strain evidence="1 2">21A3096 case 1</strain>
    </source>
</reference>
<comment type="caution">
    <text evidence="1">The sequence shown here is derived from an EMBL/GenBank/DDBJ whole genome shotgun (WGS) entry which is preliminary data.</text>
</comment>
<sequence>MVYVALQVLLCLAKKNISSNEFSLNWFSQNETGETSIFESEVDEFGAFGDWPADFDDIYLEADTNYLNAVEERLS</sequence>
<gene>
    <name evidence="1" type="ORF">WM018_12665</name>
</gene>
<dbReference type="RefSeq" id="WP_340475369.1">
    <property type="nucleotide sequence ID" value="NZ_JBBMLE010000054.1"/>
</dbReference>
<protein>
    <recommendedName>
        <fullName evidence="3">DUF2750 domain-containing protein</fullName>
    </recommendedName>
</protein>
<organism evidence="1 2">
    <name type="scientific">Acinetobacter junii</name>
    <dbReference type="NCBI Taxonomy" id="40215"/>
    <lineage>
        <taxon>Bacteria</taxon>
        <taxon>Pseudomonadati</taxon>
        <taxon>Pseudomonadota</taxon>
        <taxon>Gammaproteobacteria</taxon>
        <taxon>Moraxellales</taxon>
        <taxon>Moraxellaceae</taxon>
        <taxon>Acinetobacter</taxon>
    </lineage>
</organism>
<dbReference type="Proteomes" id="UP001498501">
    <property type="component" value="Unassembled WGS sequence"/>
</dbReference>
<dbReference type="EMBL" id="JBBMLE010000054">
    <property type="protein sequence ID" value="MEK0253329.1"/>
    <property type="molecule type" value="Genomic_DNA"/>
</dbReference>
<evidence type="ECO:0000313" key="2">
    <source>
        <dbReference type="Proteomes" id="UP001498501"/>
    </source>
</evidence>